<keyword evidence="2" id="KW-1185">Reference proteome</keyword>
<dbReference type="SUPFAM" id="SSF52309">
    <property type="entry name" value="N-(deoxy)ribosyltransferase-like"/>
    <property type="match status" value="1"/>
</dbReference>
<accession>A0ABU1TTG7</accession>
<name>A0ABU1TTG7_9FLAO</name>
<protein>
    <submittedName>
        <fullName evidence="1">Uncharacterized protein</fullName>
    </submittedName>
</protein>
<comment type="caution">
    <text evidence="1">The sequence shown here is derived from an EMBL/GenBank/DDBJ whole genome shotgun (WGS) entry which is preliminary data.</text>
</comment>
<evidence type="ECO:0000313" key="1">
    <source>
        <dbReference type="EMBL" id="MDR6969176.1"/>
    </source>
</evidence>
<dbReference type="EMBL" id="JAVDVI010000016">
    <property type="protein sequence ID" value="MDR6969176.1"/>
    <property type="molecule type" value="Genomic_DNA"/>
</dbReference>
<reference evidence="1 2" key="1">
    <citation type="submission" date="2023-07" db="EMBL/GenBank/DDBJ databases">
        <title>Sorghum-associated microbial communities from plants grown in Nebraska, USA.</title>
        <authorList>
            <person name="Schachtman D."/>
        </authorList>
    </citation>
    <scope>NUCLEOTIDE SEQUENCE [LARGE SCALE GENOMIC DNA]</scope>
    <source>
        <strain evidence="1 2">3773</strain>
    </source>
</reference>
<sequence>MGTDCKSALSGLWTVRQGKLDEILDAFYKVSSFASKYALKLKTKIDEAFFWSGRTEGIGGQHISLDIAISKNGTTLENLIEKNKIPMPEWDSSNINTVKIWEEISKTYANQVSGEIRAVIGKSLRKGNIWENKELPALKNNLNVTKITTIDPKTKQEKIIFKR</sequence>
<dbReference type="Proteomes" id="UP001255185">
    <property type="component" value="Unassembled WGS sequence"/>
</dbReference>
<organism evidence="1 2">
    <name type="scientific">Flavobacterium arsenatis</name>
    <dbReference type="NCBI Taxonomy" id="1484332"/>
    <lineage>
        <taxon>Bacteria</taxon>
        <taxon>Pseudomonadati</taxon>
        <taxon>Bacteroidota</taxon>
        <taxon>Flavobacteriia</taxon>
        <taxon>Flavobacteriales</taxon>
        <taxon>Flavobacteriaceae</taxon>
        <taxon>Flavobacterium</taxon>
    </lineage>
</organism>
<proteinExistence type="predicted"/>
<gene>
    <name evidence="1" type="ORF">J2X31_003203</name>
</gene>
<dbReference type="RefSeq" id="WP_310027956.1">
    <property type="nucleotide sequence ID" value="NZ_JAVDVI010000016.1"/>
</dbReference>
<evidence type="ECO:0000313" key="2">
    <source>
        <dbReference type="Proteomes" id="UP001255185"/>
    </source>
</evidence>